<dbReference type="CDD" id="cd06782">
    <property type="entry name" value="cpPDZ_CPP-like"/>
    <property type="match status" value="1"/>
</dbReference>
<dbReference type="SUPFAM" id="SSF52096">
    <property type="entry name" value="ClpP/crotonase"/>
    <property type="match status" value="1"/>
</dbReference>
<dbReference type="InterPro" id="IPR036034">
    <property type="entry name" value="PDZ_sf"/>
</dbReference>
<dbReference type="PANTHER" id="PTHR32060">
    <property type="entry name" value="TAIL-SPECIFIC PROTEASE"/>
    <property type="match status" value="1"/>
</dbReference>
<dbReference type="NCBIfam" id="TIGR00225">
    <property type="entry name" value="prc"/>
    <property type="match status" value="1"/>
</dbReference>
<dbReference type="PROSITE" id="PS50106">
    <property type="entry name" value="PDZ"/>
    <property type="match status" value="1"/>
</dbReference>
<dbReference type="SMART" id="SM00228">
    <property type="entry name" value="PDZ"/>
    <property type="match status" value="1"/>
</dbReference>
<dbReference type="SUPFAM" id="SSF50156">
    <property type="entry name" value="PDZ domain-like"/>
    <property type="match status" value="1"/>
</dbReference>
<evidence type="ECO:0000256" key="1">
    <source>
        <dbReference type="ARBA" id="ARBA00009179"/>
    </source>
</evidence>
<evidence type="ECO:0000256" key="3">
    <source>
        <dbReference type="ARBA" id="ARBA00022801"/>
    </source>
</evidence>
<comment type="similarity">
    <text evidence="1 5">Belongs to the peptidase S41A family.</text>
</comment>
<dbReference type="Proteomes" id="UP000321323">
    <property type="component" value="Chromosome"/>
</dbReference>
<dbReference type="CDD" id="cd07560">
    <property type="entry name" value="Peptidase_S41_CPP"/>
    <property type="match status" value="1"/>
</dbReference>
<dbReference type="Gene3D" id="2.30.42.10">
    <property type="match status" value="1"/>
</dbReference>
<evidence type="ECO:0000259" key="7">
    <source>
        <dbReference type="PROSITE" id="PS50106"/>
    </source>
</evidence>
<dbReference type="Pfam" id="PF00595">
    <property type="entry name" value="PDZ"/>
    <property type="match status" value="1"/>
</dbReference>
<dbReference type="InterPro" id="IPR001478">
    <property type="entry name" value="PDZ"/>
</dbReference>
<keyword evidence="4 5" id="KW-0720">Serine protease</keyword>
<accession>A0ABZ1UMG0</accession>
<evidence type="ECO:0000256" key="4">
    <source>
        <dbReference type="ARBA" id="ARBA00022825"/>
    </source>
</evidence>
<gene>
    <name evidence="8" type="ORF">E7V67_027950</name>
</gene>
<reference evidence="8 9" key="1">
    <citation type="journal article" date="2019" name="Int. J. Syst. Evol. Microbiol.">
        <title>The Draft Whole-Genome Sequence of the Antibiotic Producer Empedobacter haloabium ATCC 31962 Provides Indications for Its Taxonomic Reclassification.</title>
        <authorList>
            <person name="Miess H."/>
            <person name="Arlt P."/>
            <person name="Apel A.K."/>
            <person name="Weber T."/>
            <person name="Nieselt K."/>
            <person name="Hanssen F."/>
            <person name="Czemmel S."/>
            <person name="Nahnsen S."/>
            <person name="Gross H."/>
        </authorList>
    </citation>
    <scope>NUCLEOTIDE SEQUENCE [LARGE SCALE GENOMIC DNA]</scope>
    <source>
        <strain evidence="8 9">ATCC 31962</strain>
    </source>
</reference>
<dbReference type="InterPro" id="IPR055210">
    <property type="entry name" value="CtpA/B_N"/>
</dbReference>
<evidence type="ECO:0000256" key="5">
    <source>
        <dbReference type="RuleBase" id="RU004404"/>
    </source>
</evidence>
<keyword evidence="3 5" id="KW-0378">Hydrolase</keyword>
<keyword evidence="9" id="KW-1185">Reference proteome</keyword>
<name>A0ABZ1UMG0_9BURK</name>
<evidence type="ECO:0000256" key="2">
    <source>
        <dbReference type="ARBA" id="ARBA00022670"/>
    </source>
</evidence>
<dbReference type="Gene3D" id="3.90.226.10">
    <property type="entry name" value="2-enoyl-CoA Hydratase, Chain A, domain 1"/>
    <property type="match status" value="1"/>
</dbReference>
<dbReference type="InterPro" id="IPR004447">
    <property type="entry name" value="Peptidase_S41A"/>
</dbReference>
<feature type="coiled-coil region" evidence="6">
    <location>
        <begin position="402"/>
        <end position="429"/>
    </location>
</feature>
<proteinExistence type="inferred from homology"/>
<evidence type="ECO:0000313" key="9">
    <source>
        <dbReference type="Proteomes" id="UP000321323"/>
    </source>
</evidence>
<dbReference type="EMBL" id="CP136508">
    <property type="protein sequence ID" value="WUR13470.1"/>
    <property type="molecule type" value="Genomic_DNA"/>
</dbReference>
<dbReference type="Pfam" id="PF22694">
    <property type="entry name" value="CtpB_N-like"/>
    <property type="match status" value="1"/>
</dbReference>
<sequence>MGKKLKNSGLVALGVVAGVAVSLQFSALAQRAEPALPLEELRQLADVYGLIKSDYVEQVDDKKLLTEAISGMVASLDPHSAYLDKKAYAELREGSQGKFVGLGIEIAQSDDGYIKIVSPIEDSPAYRAGIKAGDLITRLDQTPLKGLSLDESVKRMRGEPHSKVTLTVLRKDEPQPLTFSLVREEIHQKSVKGKIVEPGYGWLRVAQFQEPTVDDLAAKITELYRQDPHLKGLVLDLRNDPGGVLQGAIGVAAAFLPKDTPVVSTNGQLPDMKEIYYARPEYYSLRSDTDALARLPEAVKRVPLAVLVNTGSASASEIVAGALQDYKRATIIGSQTFGKGSVQTIRQLTADTALKLTTARYYTPHGRSIQAKGIVPDLNVNEYPDGDGLNALRMREADLEKHLSNDREAEAARDKRDELEEQMRILALEKKRKPLEYGTPDDFQLRQALNHLKGLPVQLAKPDSQIVQAGVPVKHK</sequence>
<dbReference type="Gene3D" id="3.30.750.44">
    <property type="match status" value="1"/>
</dbReference>
<evidence type="ECO:0000313" key="8">
    <source>
        <dbReference type="EMBL" id="WUR13470.1"/>
    </source>
</evidence>
<keyword evidence="2 5" id="KW-0645">Protease</keyword>
<dbReference type="PANTHER" id="PTHR32060:SF30">
    <property type="entry name" value="CARBOXY-TERMINAL PROCESSING PROTEASE CTPA"/>
    <property type="match status" value="1"/>
</dbReference>
<keyword evidence="6" id="KW-0175">Coiled coil</keyword>
<organism evidence="8 9">
    <name type="scientific">[Empedobacter] haloabium</name>
    <dbReference type="NCBI Taxonomy" id="592317"/>
    <lineage>
        <taxon>Bacteria</taxon>
        <taxon>Pseudomonadati</taxon>
        <taxon>Pseudomonadota</taxon>
        <taxon>Betaproteobacteria</taxon>
        <taxon>Burkholderiales</taxon>
        <taxon>Oxalobacteraceae</taxon>
        <taxon>Telluria group</taxon>
        <taxon>Telluria group incertae sedis</taxon>
    </lineage>
</organism>
<dbReference type="InterPro" id="IPR005151">
    <property type="entry name" value="Tail-specific_protease"/>
</dbReference>
<protein>
    <submittedName>
        <fullName evidence="8">S41 family peptidase</fullName>
    </submittedName>
</protein>
<dbReference type="Pfam" id="PF03572">
    <property type="entry name" value="Peptidase_S41"/>
    <property type="match status" value="1"/>
</dbReference>
<feature type="domain" description="PDZ" evidence="7">
    <location>
        <begin position="88"/>
        <end position="157"/>
    </location>
</feature>
<dbReference type="InterPro" id="IPR029045">
    <property type="entry name" value="ClpP/crotonase-like_dom_sf"/>
</dbReference>
<evidence type="ECO:0000256" key="6">
    <source>
        <dbReference type="SAM" id="Coils"/>
    </source>
</evidence>
<dbReference type="SMART" id="SM00245">
    <property type="entry name" value="TSPc"/>
    <property type="match status" value="1"/>
</dbReference>